<dbReference type="EMBL" id="GBRH01216754">
    <property type="protein sequence ID" value="JAD81141.1"/>
    <property type="molecule type" value="Transcribed_RNA"/>
</dbReference>
<keyword evidence="1" id="KW-0732">Signal</keyword>
<feature type="signal peptide" evidence="1">
    <location>
        <begin position="1"/>
        <end position="17"/>
    </location>
</feature>
<accession>A0A0A9D013</accession>
<evidence type="ECO:0000256" key="1">
    <source>
        <dbReference type="SAM" id="SignalP"/>
    </source>
</evidence>
<dbReference type="AlphaFoldDB" id="A0A0A9D013"/>
<evidence type="ECO:0000313" key="2">
    <source>
        <dbReference type="EMBL" id="JAD81141.1"/>
    </source>
</evidence>
<name>A0A0A9D013_ARUDO</name>
<organism evidence="2">
    <name type="scientific">Arundo donax</name>
    <name type="common">Giant reed</name>
    <name type="synonym">Donax arundinaceus</name>
    <dbReference type="NCBI Taxonomy" id="35708"/>
    <lineage>
        <taxon>Eukaryota</taxon>
        <taxon>Viridiplantae</taxon>
        <taxon>Streptophyta</taxon>
        <taxon>Embryophyta</taxon>
        <taxon>Tracheophyta</taxon>
        <taxon>Spermatophyta</taxon>
        <taxon>Magnoliopsida</taxon>
        <taxon>Liliopsida</taxon>
        <taxon>Poales</taxon>
        <taxon>Poaceae</taxon>
        <taxon>PACMAD clade</taxon>
        <taxon>Arundinoideae</taxon>
        <taxon>Arundineae</taxon>
        <taxon>Arundo</taxon>
    </lineage>
</organism>
<reference evidence="2" key="1">
    <citation type="submission" date="2014-09" db="EMBL/GenBank/DDBJ databases">
        <authorList>
            <person name="Magalhaes I.L.F."/>
            <person name="Oliveira U."/>
            <person name="Santos F.R."/>
            <person name="Vidigal T.H.D.A."/>
            <person name="Brescovit A.D."/>
            <person name="Santos A.J."/>
        </authorList>
    </citation>
    <scope>NUCLEOTIDE SEQUENCE</scope>
    <source>
        <tissue evidence="2">Shoot tissue taken approximately 20 cm above the soil surface</tissue>
    </source>
</reference>
<reference evidence="2" key="2">
    <citation type="journal article" date="2015" name="Data Brief">
        <title>Shoot transcriptome of the giant reed, Arundo donax.</title>
        <authorList>
            <person name="Barrero R.A."/>
            <person name="Guerrero F.D."/>
            <person name="Moolhuijzen P."/>
            <person name="Goolsby J.A."/>
            <person name="Tidwell J."/>
            <person name="Bellgard S.E."/>
            <person name="Bellgard M.I."/>
        </authorList>
    </citation>
    <scope>NUCLEOTIDE SEQUENCE</scope>
    <source>
        <tissue evidence="2">Shoot tissue taken approximately 20 cm above the soil surface</tissue>
    </source>
</reference>
<sequence>MAALLLHFPLILLASNSILMHEGLTVQRKLCIIASLVSNMYGLGGCLIVKC</sequence>
<proteinExistence type="predicted"/>
<protein>
    <submittedName>
        <fullName evidence="2">Uncharacterized protein</fullName>
    </submittedName>
</protein>
<feature type="chain" id="PRO_5002043407" evidence="1">
    <location>
        <begin position="18"/>
        <end position="51"/>
    </location>
</feature>